<evidence type="ECO:0000256" key="3">
    <source>
        <dbReference type="ARBA" id="ARBA00038054"/>
    </source>
</evidence>
<comment type="caution">
    <text evidence="5">The sequence shown here is derived from an EMBL/GenBank/DDBJ whole genome shotgun (WGS) entry which is preliminary data.</text>
</comment>
<dbReference type="InterPro" id="IPR012349">
    <property type="entry name" value="Split_barrel_FMN-bd"/>
</dbReference>
<reference evidence="5 6" key="1">
    <citation type="submission" date="2017-05" db="EMBL/GenBank/DDBJ databases">
        <title>Butyricicoccus porcorum sp. nov. a butyrate-producing bacterium from the swine intestinal tract.</title>
        <authorList>
            <person name="Trachsel J."/>
            <person name="Humphrey S."/>
            <person name="Allen H.K."/>
        </authorList>
    </citation>
    <scope>NUCLEOTIDE SEQUENCE [LARGE SCALE GENOMIC DNA]</scope>
    <source>
        <strain evidence="5">BB10</strain>
    </source>
</reference>
<dbReference type="InterPro" id="IPR002563">
    <property type="entry name" value="Flavin_Rdtase-like_dom"/>
</dbReference>
<proteinExistence type="inferred from homology"/>
<protein>
    <submittedName>
        <fullName evidence="5">Flavin oxidoreductase</fullName>
    </submittedName>
</protein>
<evidence type="ECO:0000256" key="2">
    <source>
        <dbReference type="ARBA" id="ARBA00022630"/>
    </source>
</evidence>
<accession>A0A252F3M7</accession>
<comment type="cofactor">
    <cofactor evidence="1">
        <name>FMN</name>
        <dbReference type="ChEBI" id="CHEBI:58210"/>
    </cofactor>
</comment>
<dbReference type="GO" id="GO:0016646">
    <property type="term" value="F:oxidoreductase activity, acting on the CH-NH group of donors, NAD or NADP as acceptor"/>
    <property type="evidence" value="ECO:0007669"/>
    <property type="project" value="UniProtKB-ARBA"/>
</dbReference>
<evidence type="ECO:0000259" key="4">
    <source>
        <dbReference type="Pfam" id="PF01613"/>
    </source>
</evidence>
<dbReference type="RefSeq" id="WP_087020363.1">
    <property type="nucleotide sequence ID" value="NZ_NHOC01000007.1"/>
</dbReference>
<organism evidence="5 6">
    <name type="scientific">Butyricicoccus porcorum</name>
    <dbReference type="NCBI Taxonomy" id="1945634"/>
    <lineage>
        <taxon>Bacteria</taxon>
        <taxon>Bacillati</taxon>
        <taxon>Bacillota</taxon>
        <taxon>Clostridia</taxon>
        <taxon>Eubacteriales</taxon>
        <taxon>Butyricicoccaceae</taxon>
        <taxon>Butyricicoccus</taxon>
    </lineage>
</organism>
<dbReference type="Gene3D" id="2.30.110.10">
    <property type="entry name" value="Electron Transport, Fmn-binding Protein, Chain A"/>
    <property type="match status" value="1"/>
</dbReference>
<feature type="domain" description="Flavin reductase like" evidence="4">
    <location>
        <begin position="12"/>
        <end position="143"/>
    </location>
</feature>
<keyword evidence="6" id="KW-1185">Reference proteome</keyword>
<evidence type="ECO:0000256" key="1">
    <source>
        <dbReference type="ARBA" id="ARBA00001917"/>
    </source>
</evidence>
<sequence>MRKSFGAKPFLYPQPVLMIASYDADGMPDVMNAAWGCISDSNQIALYLSAGHKTVKNILARKAFTVSMADEAHVVACDYVGIVSGNQVPDKVARAGFHTTKSELVDAPMIDELPMTLECRLVSYDEQSECMLGEIVNVSAEESILGADGNIDPSRLHPIAFDPVNRTYLALGEKVGNAFQDGAKLK</sequence>
<dbReference type="EMBL" id="NHOC01000007">
    <property type="protein sequence ID" value="OUM20220.1"/>
    <property type="molecule type" value="Genomic_DNA"/>
</dbReference>
<dbReference type="PANTHER" id="PTHR43567">
    <property type="entry name" value="FLAVOREDOXIN-RELATED-RELATED"/>
    <property type="match status" value="1"/>
</dbReference>
<evidence type="ECO:0000313" key="5">
    <source>
        <dbReference type="EMBL" id="OUM20220.1"/>
    </source>
</evidence>
<comment type="similarity">
    <text evidence="3">Belongs to the flavoredoxin family.</text>
</comment>
<gene>
    <name evidence="5" type="ORF">CBW42_09235</name>
</gene>
<dbReference type="AlphaFoldDB" id="A0A252F3M7"/>
<keyword evidence="2" id="KW-0285">Flavoprotein</keyword>
<dbReference type="SUPFAM" id="SSF50475">
    <property type="entry name" value="FMN-binding split barrel"/>
    <property type="match status" value="1"/>
</dbReference>
<name>A0A252F3M7_9FIRM</name>
<evidence type="ECO:0000313" key="6">
    <source>
        <dbReference type="Proteomes" id="UP000194903"/>
    </source>
</evidence>
<dbReference type="Proteomes" id="UP000194903">
    <property type="component" value="Unassembled WGS sequence"/>
</dbReference>
<dbReference type="PANTHER" id="PTHR43567:SF1">
    <property type="entry name" value="FLAVOREDOXIN"/>
    <property type="match status" value="1"/>
</dbReference>
<dbReference type="InterPro" id="IPR052174">
    <property type="entry name" value="Flavoredoxin"/>
</dbReference>
<dbReference type="GO" id="GO:0010181">
    <property type="term" value="F:FMN binding"/>
    <property type="evidence" value="ECO:0007669"/>
    <property type="project" value="InterPro"/>
</dbReference>
<dbReference type="OrthoDB" id="9806228at2"/>
<dbReference type="Pfam" id="PF01613">
    <property type="entry name" value="Flavin_Reduct"/>
    <property type="match status" value="1"/>
</dbReference>